<evidence type="ECO:0000313" key="3">
    <source>
        <dbReference type="Proteomes" id="UP000614200"/>
    </source>
</evidence>
<evidence type="ECO:0008006" key="4">
    <source>
        <dbReference type="Google" id="ProtNLM"/>
    </source>
</evidence>
<accession>A0ABR9ZP01</accession>
<dbReference type="InterPro" id="IPR049576">
    <property type="entry name" value="HDC-like"/>
</dbReference>
<evidence type="ECO:0000256" key="1">
    <source>
        <dbReference type="SAM" id="Phobius"/>
    </source>
</evidence>
<feature type="transmembrane region" description="Helical" evidence="1">
    <location>
        <begin position="264"/>
        <end position="281"/>
    </location>
</feature>
<feature type="transmembrane region" description="Helical" evidence="1">
    <location>
        <begin position="6"/>
        <end position="22"/>
    </location>
</feature>
<dbReference type="RefSeq" id="WP_194700438.1">
    <property type="nucleotide sequence ID" value="NZ_JADKNH010000002.1"/>
</dbReference>
<comment type="caution">
    <text evidence="2">The sequence shown here is derived from an EMBL/GenBank/DDBJ whole genome shotgun (WGS) entry which is preliminary data.</text>
</comment>
<reference evidence="2 3" key="1">
    <citation type="submission" date="2020-11" db="EMBL/GenBank/DDBJ databases">
        <title>Fusibacter basophilias sp. nov.</title>
        <authorList>
            <person name="Qiu D."/>
        </authorList>
    </citation>
    <scope>NUCLEOTIDE SEQUENCE [LARGE SCALE GENOMIC DNA]</scope>
    <source>
        <strain evidence="2 3">Q10-2</strain>
    </source>
</reference>
<dbReference type="CDD" id="cd21416">
    <property type="entry name" value="HDC_protein"/>
    <property type="match status" value="1"/>
</dbReference>
<dbReference type="EMBL" id="JADKNH010000002">
    <property type="protein sequence ID" value="MBF4692197.1"/>
    <property type="molecule type" value="Genomic_DNA"/>
</dbReference>
<keyword evidence="1" id="KW-0812">Transmembrane</keyword>
<feature type="transmembrane region" description="Helical" evidence="1">
    <location>
        <begin position="367"/>
        <end position="391"/>
    </location>
</feature>
<proteinExistence type="predicted"/>
<feature type="transmembrane region" description="Helical" evidence="1">
    <location>
        <begin position="56"/>
        <end position="75"/>
    </location>
</feature>
<feature type="transmembrane region" description="Helical" evidence="1">
    <location>
        <begin position="87"/>
        <end position="106"/>
    </location>
</feature>
<feature type="transmembrane region" description="Helical" evidence="1">
    <location>
        <begin position="143"/>
        <end position="162"/>
    </location>
</feature>
<dbReference type="Proteomes" id="UP000614200">
    <property type="component" value="Unassembled WGS sequence"/>
</dbReference>
<name>A0ABR9ZP01_9FIRM</name>
<keyword evidence="1" id="KW-1133">Transmembrane helix</keyword>
<feature type="transmembrane region" description="Helical" evidence="1">
    <location>
        <begin position="242"/>
        <end position="258"/>
    </location>
</feature>
<feature type="transmembrane region" description="Helical" evidence="1">
    <location>
        <begin position="27"/>
        <end position="44"/>
    </location>
</feature>
<gene>
    <name evidence="2" type="ORF">ISU02_03675</name>
</gene>
<evidence type="ECO:0000313" key="2">
    <source>
        <dbReference type="EMBL" id="MBF4692197.1"/>
    </source>
</evidence>
<feature type="transmembrane region" description="Helical" evidence="1">
    <location>
        <begin position="323"/>
        <end position="346"/>
    </location>
</feature>
<organism evidence="2 3">
    <name type="scientific">Fusibacter ferrireducens</name>
    <dbReference type="NCBI Taxonomy" id="2785058"/>
    <lineage>
        <taxon>Bacteria</taxon>
        <taxon>Bacillati</taxon>
        <taxon>Bacillota</taxon>
        <taxon>Clostridia</taxon>
        <taxon>Eubacteriales</taxon>
        <taxon>Eubacteriales Family XII. Incertae Sedis</taxon>
        <taxon>Fusibacter</taxon>
    </lineage>
</organism>
<sequence length="394" mass="41842">MDSTLAFTIIFVVLGIGDYVAYKTKAIISMIVFSSVVFLVGFWLGLPKTIFVDSNLLPVAALMIGVMITHMGTIISIKELAKQWKTVVISLASIIGIAAILILIGSPLIGKVYAISAAPPISGGLVASLLVSETAKAQNLPEIALFATLLLSLQFLFGYPIASICLKAEAKKISSAFRVNKLDTNAEEKSHSKVEEPVEKRKLIPELPVELQTSAIILAKLALVTLLSFQIAALLNGVINKMVICLIAGVIFSEIGFLEKNAMVKANTFGFVVNLALLLAYNNLSTATPQAVYSLLVPLFGSLILGIIGIAIFSIVAGKFLGYSWGISFAIGSSALFGFPGTYILSNEVSTAEGQNEEERKAILDSILPKMLVAGFVSVTIASVILAGVMVKMI</sequence>
<protein>
    <recommendedName>
        <fullName evidence="4">Na+/glutamate symporter</fullName>
    </recommendedName>
</protein>
<feature type="transmembrane region" description="Helical" evidence="1">
    <location>
        <begin position="293"/>
        <end position="317"/>
    </location>
</feature>
<keyword evidence="3" id="KW-1185">Reference proteome</keyword>
<keyword evidence="1" id="KW-0472">Membrane</keyword>